<evidence type="ECO:0000313" key="5">
    <source>
        <dbReference type="EMBL" id="CAB4706670.1"/>
    </source>
</evidence>
<dbReference type="SMART" id="SM00347">
    <property type="entry name" value="HTH_MARR"/>
    <property type="match status" value="1"/>
</dbReference>
<dbReference type="AlphaFoldDB" id="A0A6J6U399"/>
<dbReference type="PRINTS" id="PR00598">
    <property type="entry name" value="HTHMARR"/>
</dbReference>
<dbReference type="InterPro" id="IPR000835">
    <property type="entry name" value="HTH_MarR-typ"/>
</dbReference>
<dbReference type="GO" id="GO:0003677">
    <property type="term" value="F:DNA binding"/>
    <property type="evidence" value="ECO:0007669"/>
    <property type="project" value="UniProtKB-KW"/>
</dbReference>
<dbReference type="InterPro" id="IPR023187">
    <property type="entry name" value="Tscrpt_reg_MarR-type_CS"/>
</dbReference>
<protein>
    <submittedName>
        <fullName evidence="6">Unannotated protein</fullName>
    </submittedName>
</protein>
<dbReference type="PANTHER" id="PTHR33164:SF89">
    <property type="entry name" value="MARR FAMILY REGULATORY PROTEIN"/>
    <property type="match status" value="1"/>
</dbReference>
<organism evidence="6">
    <name type="scientific">freshwater metagenome</name>
    <dbReference type="NCBI Taxonomy" id="449393"/>
    <lineage>
        <taxon>unclassified sequences</taxon>
        <taxon>metagenomes</taxon>
        <taxon>ecological metagenomes</taxon>
    </lineage>
</organism>
<dbReference type="PROSITE" id="PS01117">
    <property type="entry name" value="HTH_MARR_1"/>
    <property type="match status" value="1"/>
</dbReference>
<evidence type="ECO:0000259" key="4">
    <source>
        <dbReference type="PROSITE" id="PS50995"/>
    </source>
</evidence>
<keyword evidence="2" id="KW-0238">DNA-binding</keyword>
<keyword evidence="3" id="KW-0804">Transcription</keyword>
<sequence>MGTVRRDSNPTEREQAVANRVGSLHDIDFASMSAVQNVYRVANAVRARMERDVLGESGLSWTSFTALFVLWVWGPMETRHLAEECGVTKGTLTGVLATLESRGHVLRTAHESDGRLVVVRLTPGGRTLIKRLFPQFNAQETQVVEVLSPAEQATLARLLRKVLTHVESGG</sequence>
<evidence type="ECO:0000313" key="6">
    <source>
        <dbReference type="EMBL" id="CAB4753514.1"/>
    </source>
</evidence>
<dbReference type="InterPro" id="IPR036390">
    <property type="entry name" value="WH_DNA-bd_sf"/>
</dbReference>
<dbReference type="GO" id="GO:0003700">
    <property type="term" value="F:DNA-binding transcription factor activity"/>
    <property type="evidence" value="ECO:0007669"/>
    <property type="project" value="InterPro"/>
</dbReference>
<name>A0A6J6U399_9ZZZZ</name>
<dbReference type="EMBL" id="CAEZXX010000050">
    <property type="protein sequence ID" value="CAB4706670.1"/>
    <property type="molecule type" value="Genomic_DNA"/>
</dbReference>
<dbReference type="EMBL" id="CAEZYY010000012">
    <property type="protein sequence ID" value="CAB4753514.1"/>
    <property type="molecule type" value="Genomic_DNA"/>
</dbReference>
<proteinExistence type="predicted"/>
<dbReference type="SUPFAM" id="SSF46785">
    <property type="entry name" value="Winged helix' DNA-binding domain"/>
    <property type="match status" value="1"/>
</dbReference>
<dbReference type="Pfam" id="PF01047">
    <property type="entry name" value="MarR"/>
    <property type="match status" value="1"/>
</dbReference>
<dbReference type="InterPro" id="IPR039422">
    <property type="entry name" value="MarR/SlyA-like"/>
</dbReference>
<feature type="domain" description="HTH marR-type" evidence="4">
    <location>
        <begin position="31"/>
        <end position="164"/>
    </location>
</feature>
<reference evidence="6" key="1">
    <citation type="submission" date="2020-05" db="EMBL/GenBank/DDBJ databases">
        <authorList>
            <person name="Chiriac C."/>
            <person name="Salcher M."/>
            <person name="Ghai R."/>
            <person name="Kavagutti S V."/>
        </authorList>
    </citation>
    <scope>NUCLEOTIDE SEQUENCE</scope>
</reference>
<dbReference type="PROSITE" id="PS50995">
    <property type="entry name" value="HTH_MARR_2"/>
    <property type="match status" value="1"/>
</dbReference>
<dbReference type="Gene3D" id="1.10.10.10">
    <property type="entry name" value="Winged helix-like DNA-binding domain superfamily/Winged helix DNA-binding domain"/>
    <property type="match status" value="1"/>
</dbReference>
<gene>
    <name evidence="5" type="ORF">UFOPK2602_00902</name>
    <name evidence="6" type="ORF">UFOPK2806_01163</name>
</gene>
<dbReference type="InterPro" id="IPR036388">
    <property type="entry name" value="WH-like_DNA-bd_sf"/>
</dbReference>
<evidence type="ECO:0000256" key="2">
    <source>
        <dbReference type="ARBA" id="ARBA00023125"/>
    </source>
</evidence>
<keyword evidence="1" id="KW-0805">Transcription regulation</keyword>
<dbReference type="GO" id="GO:0006950">
    <property type="term" value="P:response to stress"/>
    <property type="evidence" value="ECO:0007669"/>
    <property type="project" value="TreeGrafter"/>
</dbReference>
<evidence type="ECO:0000256" key="3">
    <source>
        <dbReference type="ARBA" id="ARBA00023163"/>
    </source>
</evidence>
<accession>A0A6J6U399</accession>
<evidence type="ECO:0000256" key="1">
    <source>
        <dbReference type="ARBA" id="ARBA00023015"/>
    </source>
</evidence>
<dbReference type="PANTHER" id="PTHR33164">
    <property type="entry name" value="TRANSCRIPTIONAL REGULATOR, MARR FAMILY"/>
    <property type="match status" value="1"/>
</dbReference>